<reference evidence="1 2" key="1">
    <citation type="submission" date="2022-03" db="EMBL/GenBank/DDBJ databases">
        <title>Luteimonas soily sp. nov., a novel bacterium isolated from the soil.</title>
        <authorList>
            <person name="Zhang X."/>
        </authorList>
    </citation>
    <scope>NUCLEOTIDE SEQUENCE [LARGE SCALE GENOMIC DNA]</scope>
    <source>
        <strain evidence="1 2">50</strain>
    </source>
</reference>
<dbReference type="Proteomes" id="UP001165423">
    <property type="component" value="Unassembled WGS sequence"/>
</dbReference>
<name>A0ABT0A1X0_9GAMM</name>
<organism evidence="1 2">
    <name type="scientific">Cognatiluteimonas sedimenti</name>
    <dbReference type="NCBI Taxonomy" id="2927791"/>
    <lineage>
        <taxon>Bacteria</taxon>
        <taxon>Pseudomonadati</taxon>
        <taxon>Pseudomonadota</taxon>
        <taxon>Gammaproteobacteria</taxon>
        <taxon>Lysobacterales</taxon>
        <taxon>Lysobacteraceae</taxon>
        <taxon>Cognatiluteimonas</taxon>
    </lineage>
</organism>
<comment type="caution">
    <text evidence="1">The sequence shown here is derived from an EMBL/GenBank/DDBJ whole genome shotgun (WGS) entry which is preliminary data.</text>
</comment>
<dbReference type="EMBL" id="JALGCL010000001">
    <property type="protein sequence ID" value="MCJ0824977.1"/>
    <property type="molecule type" value="Genomic_DNA"/>
</dbReference>
<keyword evidence="2" id="KW-1185">Reference proteome</keyword>
<proteinExistence type="predicted"/>
<evidence type="ECO:0000313" key="1">
    <source>
        <dbReference type="EMBL" id="MCJ0824977.1"/>
    </source>
</evidence>
<evidence type="ECO:0000313" key="2">
    <source>
        <dbReference type="Proteomes" id="UP001165423"/>
    </source>
</evidence>
<protein>
    <submittedName>
        <fullName evidence="1">Uncharacterized protein</fullName>
    </submittedName>
</protein>
<sequence length="114" mass="13371">MHTLFAVSADDFKRWLDANASLRKAFDEGKELERELLHRTLYEAAIYKRDLGAAQFLLRSRHGYREQEPEDNRNRVSITFHIPAAAPDLKTYVERNGRLEVVPLPRMPRVIEHE</sequence>
<dbReference type="RefSeq" id="WP_243319183.1">
    <property type="nucleotide sequence ID" value="NZ_JALGCL010000001.1"/>
</dbReference>
<accession>A0ABT0A1X0</accession>
<gene>
    <name evidence="1" type="ORF">MQC88_03210</name>
</gene>